<dbReference type="GO" id="GO:0016798">
    <property type="term" value="F:hydrolase activity, acting on glycosyl bonds"/>
    <property type="evidence" value="ECO:0007669"/>
    <property type="project" value="UniProtKB-KW"/>
</dbReference>
<name>A0ABT3Z7E0_9HYPH</name>
<organism evidence="2 3">
    <name type="scientific">Hoeflea algicola</name>
    <dbReference type="NCBI Taxonomy" id="2983763"/>
    <lineage>
        <taxon>Bacteria</taxon>
        <taxon>Pseudomonadati</taxon>
        <taxon>Pseudomonadota</taxon>
        <taxon>Alphaproteobacteria</taxon>
        <taxon>Hyphomicrobiales</taxon>
        <taxon>Rhizobiaceae</taxon>
        <taxon>Hoeflea</taxon>
    </lineage>
</organism>
<protein>
    <submittedName>
        <fullName evidence="2">Phosphodiester glycosidase family protein</fullName>
    </submittedName>
</protein>
<proteinExistence type="predicted"/>
<dbReference type="Proteomes" id="UP001073227">
    <property type="component" value="Unassembled WGS sequence"/>
</dbReference>
<keyword evidence="2" id="KW-0326">Glycosidase</keyword>
<dbReference type="InterPro" id="IPR018711">
    <property type="entry name" value="NAGPA"/>
</dbReference>
<dbReference type="Pfam" id="PF09992">
    <property type="entry name" value="NAGPA"/>
    <property type="match status" value="1"/>
</dbReference>
<gene>
    <name evidence="2" type="ORF">OEG84_05920</name>
</gene>
<dbReference type="PROSITE" id="PS51257">
    <property type="entry name" value="PROKAR_LIPOPROTEIN"/>
    <property type="match status" value="1"/>
</dbReference>
<dbReference type="RefSeq" id="WP_267652861.1">
    <property type="nucleotide sequence ID" value="NZ_JAOVZR010000001.1"/>
</dbReference>
<evidence type="ECO:0000313" key="3">
    <source>
        <dbReference type="Proteomes" id="UP001073227"/>
    </source>
</evidence>
<comment type="caution">
    <text evidence="2">The sequence shown here is derived from an EMBL/GenBank/DDBJ whole genome shotgun (WGS) entry which is preliminary data.</text>
</comment>
<accession>A0ABT3Z7E0</accession>
<feature type="domain" description="Phosphodiester glycosidase" evidence="1">
    <location>
        <begin position="108"/>
        <end position="258"/>
    </location>
</feature>
<dbReference type="EMBL" id="JAOVZR010000001">
    <property type="protein sequence ID" value="MCY0147259.1"/>
    <property type="molecule type" value="Genomic_DNA"/>
</dbReference>
<keyword evidence="3" id="KW-1185">Reference proteome</keyword>
<reference evidence="2" key="1">
    <citation type="submission" date="2022-10" db="EMBL/GenBank/DDBJ databases">
        <title>Hoeflea sp. G2-23, isolated from marine algae.</title>
        <authorList>
            <person name="Kristyanto S."/>
            <person name="Kim J.M."/>
            <person name="Jeon C.O."/>
        </authorList>
    </citation>
    <scope>NUCLEOTIDE SEQUENCE</scope>
    <source>
        <strain evidence="2">G2-23</strain>
    </source>
</reference>
<evidence type="ECO:0000259" key="1">
    <source>
        <dbReference type="Pfam" id="PF09992"/>
    </source>
</evidence>
<sequence length="282" mass="29518">MMTRRTGFLAIVIVAGACMAAAIWLGAVRNKAIPGAISGAGGDAPQEAIMEHPDRPGLCQEIVFEGAGAIVCSVDPARQEIVLSYRDEDGKPYGSVARAAQQLAAKGGLVLAMNAGMYHSDLTPVGLYVEDGIEIAPLETGDDFGNFYLKPNGVFFIGDDGRAGILETEAYNAAGLKPAFATQSGPMLLIKGAVHPRFLPDGTTRYIRNGVGVRADGTVVLVITRDPLSLGSFARLFADAANCPDALFFDGGVSSLAWGSQMEIDSGDPAGPVLDVFEKPRD</sequence>
<keyword evidence="2" id="KW-0378">Hydrolase</keyword>
<evidence type="ECO:0000313" key="2">
    <source>
        <dbReference type="EMBL" id="MCY0147259.1"/>
    </source>
</evidence>